<organism evidence="3 4">
    <name type="scientific">Blautia hansenii</name>
    <name type="common">Ruminococcus hansenii</name>
    <dbReference type="NCBI Taxonomy" id="1322"/>
    <lineage>
        <taxon>Bacteria</taxon>
        <taxon>Bacillati</taxon>
        <taxon>Bacillota</taxon>
        <taxon>Clostridia</taxon>
        <taxon>Lachnospirales</taxon>
        <taxon>Lachnospiraceae</taxon>
        <taxon>Blautia</taxon>
    </lineage>
</organism>
<accession>A0ABX2I431</accession>
<protein>
    <submittedName>
        <fullName evidence="3">DUF2304 family protein</fullName>
    </submittedName>
</protein>
<dbReference type="EMBL" id="JAAITA010000002">
    <property type="protein sequence ID" value="NSJ85202.1"/>
    <property type="molecule type" value="Genomic_DNA"/>
</dbReference>
<feature type="transmembrane region" description="Helical" evidence="2">
    <location>
        <begin position="34"/>
        <end position="57"/>
    </location>
</feature>
<evidence type="ECO:0000313" key="4">
    <source>
        <dbReference type="Proteomes" id="UP000822142"/>
    </source>
</evidence>
<proteinExistence type="predicted"/>
<evidence type="ECO:0000256" key="1">
    <source>
        <dbReference type="SAM" id="Coils"/>
    </source>
</evidence>
<dbReference type="Proteomes" id="UP000822142">
    <property type="component" value="Unassembled WGS sequence"/>
</dbReference>
<sequence>MNIRIQILIVVITLLAMFYVINKIRNKGIELKYSLVWLALGTGIIIFTCFPKLTTWLAHVLGISQPMNMLFFAGFCFMLPIIFSLSVSVSRLSNKVKRLTQEMALLEEQKRKAEEESEELQK</sequence>
<dbReference type="InterPro" id="IPR019277">
    <property type="entry name" value="DUF2304"/>
</dbReference>
<evidence type="ECO:0000256" key="2">
    <source>
        <dbReference type="SAM" id="Phobius"/>
    </source>
</evidence>
<keyword evidence="1" id="KW-0175">Coiled coil</keyword>
<reference evidence="3 4" key="1">
    <citation type="journal article" date="2020" name="Cell Host Microbe">
        <title>Functional and Genomic Variation between Human-Derived Isolates of Lachnospiraceae Reveals Inter- and Intra-Species Diversity.</title>
        <authorList>
            <person name="Sorbara M.T."/>
            <person name="Littmann E.R."/>
            <person name="Fontana E."/>
            <person name="Moody T.U."/>
            <person name="Kohout C.E."/>
            <person name="Gjonbalaj M."/>
            <person name="Eaton V."/>
            <person name="Seok R."/>
            <person name="Leiner I.M."/>
            <person name="Pamer E.G."/>
        </authorList>
    </citation>
    <scope>NUCLEOTIDE SEQUENCE [LARGE SCALE GENOMIC DNA]</scope>
    <source>
        <strain evidence="3 4">MSK.15.26</strain>
    </source>
</reference>
<gene>
    <name evidence="3" type="ORF">G5A70_03140</name>
</gene>
<keyword evidence="2" id="KW-0812">Transmembrane</keyword>
<evidence type="ECO:0000313" key="3">
    <source>
        <dbReference type="EMBL" id="NSJ85202.1"/>
    </source>
</evidence>
<name>A0ABX2I431_BLAHA</name>
<dbReference type="Pfam" id="PF10066">
    <property type="entry name" value="DUF2304"/>
    <property type="match status" value="1"/>
</dbReference>
<feature type="coiled-coil region" evidence="1">
    <location>
        <begin position="89"/>
        <end position="119"/>
    </location>
</feature>
<comment type="caution">
    <text evidence="3">The sequence shown here is derived from an EMBL/GenBank/DDBJ whole genome shotgun (WGS) entry which is preliminary data.</text>
</comment>
<dbReference type="RefSeq" id="WP_173747929.1">
    <property type="nucleotide sequence ID" value="NZ_JAAITA010000002.1"/>
</dbReference>
<keyword evidence="4" id="KW-1185">Reference proteome</keyword>
<keyword evidence="2" id="KW-1133">Transmembrane helix</keyword>
<feature type="transmembrane region" description="Helical" evidence="2">
    <location>
        <begin position="6"/>
        <end position="22"/>
    </location>
</feature>
<feature type="transmembrane region" description="Helical" evidence="2">
    <location>
        <begin position="69"/>
        <end position="89"/>
    </location>
</feature>
<keyword evidence="2" id="KW-0472">Membrane</keyword>